<accession>A0A2T5K8K5</accession>
<evidence type="ECO:0000256" key="1">
    <source>
        <dbReference type="SAM" id="Phobius"/>
    </source>
</evidence>
<reference evidence="2 3" key="1">
    <citation type="submission" date="2018-04" db="EMBL/GenBank/DDBJ databases">
        <title>Genomic Encyclopedia of Type Strains, Phase III (KMG-III): the genomes of soil and plant-associated and newly described type strains.</title>
        <authorList>
            <person name="Whitman W."/>
        </authorList>
    </citation>
    <scope>NUCLEOTIDE SEQUENCE [LARGE SCALE GENOMIC DNA]</scope>
    <source>
        <strain evidence="2 3">KA25</strain>
    </source>
</reference>
<gene>
    <name evidence="2" type="ORF">C8J28_107167</name>
</gene>
<evidence type="ECO:0000313" key="3">
    <source>
        <dbReference type="Proteomes" id="UP000244060"/>
    </source>
</evidence>
<comment type="caution">
    <text evidence="2">The sequence shown here is derived from an EMBL/GenBank/DDBJ whole genome shotgun (WGS) entry which is preliminary data.</text>
</comment>
<organism evidence="2 3">
    <name type="scientific">Cereibacter azotoformans</name>
    <dbReference type="NCBI Taxonomy" id="43057"/>
    <lineage>
        <taxon>Bacteria</taxon>
        <taxon>Pseudomonadati</taxon>
        <taxon>Pseudomonadota</taxon>
        <taxon>Alphaproteobacteria</taxon>
        <taxon>Rhodobacterales</taxon>
        <taxon>Paracoccaceae</taxon>
        <taxon>Cereibacter</taxon>
    </lineage>
</organism>
<dbReference type="RefSeq" id="WP_108220912.1">
    <property type="nucleotide sequence ID" value="NZ_CP089965.1"/>
</dbReference>
<sequence>MAAQRPDNLHSRLVAWLKIVLPLAALAVLSTLFLVARTINPDDAIPYAEVDVEGLVREPRITAPTWAGITSDGAALSVEAAEARPGQTAGEEGRAAALRARLETPDGAVASLVAATGSLDGEARLLRLGGGVELETSTGYHLTTEAMTAGLDETDVRSVGALEATGPVGRIDAGSMRLSEDPEAPGSYVLTFGNRVKLVYDPTK</sequence>
<keyword evidence="1" id="KW-0472">Membrane</keyword>
<keyword evidence="1" id="KW-0812">Transmembrane</keyword>
<dbReference type="EMBL" id="QAOT01000007">
    <property type="protein sequence ID" value="PTR18743.1"/>
    <property type="molecule type" value="Genomic_DNA"/>
</dbReference>
<dbReference type="AlphaFoldDB" id="A0A2T5K8K5"/>
<protein>
    <submittedName>
        <fullName evidence="2">Lipopolysaccharide export system protein LptC</fullName>
    </submittedName>
</protein>
<feature type="transmembrane region" description="Helical" evidence="1">
    <location>
        <begin position="15"/>
        <end position="36"/>
    </location>
</feature>
<evidence type="ECO:0000313" key="2">
    <source>
        <dbReference type="EMBL" id="PTR18743.1"/>
    </source>
</evidence>
<dbReference type="OrthoDB" id="7871110at2"/>
<keyword evidence="1" id="KW-1133">Transmembrane helix</keyword>
<proteinExistence type="predicted"/>
<name>A0A2T5K8K5_9RHOB</name>
<dbReference type="Proteomes" id="UP000244060">
    <property type="component" value="Unassembled WGS sequence"/>
</dbReference>
<keyword evidence="3" id="KW-1185">Reference proteome</keyword>